<protein>
    <submittedName>
        <fullName evidence="1">Sucrose phosphorylase (Sucrose glucosyltransferase)(Glucosyltransferase-A) (GTF-A)</fullName>
        <ecNumber evidence="1">2.4.1.7</ecNumber>
    </submittedName>
</protein>
<proteinExistence type="predicted"/>
<comment type="caution">
    <text evidence="1">The sequence shown here is derived from an EMBL/GenBank/DDBJ whole genome shotgun (WGS) entry which is preliminary data.</text>
</comment>
<evidence type="ECO:0000313" key="2">
    <source>
        <dbReference type="Proteomes" id="UP000003081"/>
    </source>
</evidence>
<dbReference type="Proteomes" id="UP000003081">
    <property type="component" value="Unassembled WGS sequence"/>
</dbReference>
<keyword evidence="1" id="KW-0328">Glycosyltransferase</keyword>
<evidence type="ECO:0000313" key="1">
    <source>
        <dbReference type="EMBL" id="EEP52861.1"/>
    </source>
</evidence>
<name>C4IMA4_CLOBU</name>
<dbReference type="AlphaFoldDB" id="C4IMA4"/>
<dbReference type="GO" id="GO:0009018">
    <property type="term" value="F:sucrose phosphorylase activity"/>
    <property type="evidence" value="ECO:0007669"/>
    <property type="project" value="UniProtKB-EC"/>
</dbReference>
<keyword evidence="1" id="KW-0808">Transferase</keyword>
<reference evidence="1 2" key="1">
    <citation type="submission" date="2009-08" db="EMBL/GenBank/DDBJ databases">
        <authorList>
            <person name="Shrivastava S."/>
            <person name="Brinkac L.B."/>
            <person name="Brown J.L."/>
            <person name="Bruce D.B."/>
            <person name="Detter C."/>
            <person name="Green L.D."/>
            <person name="Munk C.A."/>
            <person name="Rogers Y.C."/>
            <person name="Tapia R."/>
            <person name="Sims D.R."/>
            <person name="Smith L.A."/>
            <person name="Smith T.J."/>
            <person name="Sutton G."/>
            <person name="Brettin T."/>
        </authorList>
    </citation>
    <scope>NUCLEOTIDE SEQUENCE [LARGE SCALE GENOMIC DNA]</scope>
    <source>
        <strain evidence="2">E4 str. BoNT E BL5262</strain>
    </source>
</reference>
<dbReference type="EC" id="2.4.1.7" evidence="1"/>
<dbReference type="EMBL" id="ACOM01000007">
    <property type="protein sequence ID" value="EEP52861.1"/>
    <property type="molecule type" value="Genomic_DNA"/>
</dbReference>
<sequence>MDNIKNEIQGVVKGYGVDILLEIYEYYAIQHKIAEEGFWIFDFTI</sequence>
<dbReference type="HOGENOM" id="CLU_3197995_0_0_9"/>
<accession>C4IMA4</accession>
<keyword evidence="2" id="KW-1185">Reference proteome</keyword>
<organism evidence="1 2">
    <name type="scientific">Clostridium butyricum E4 str. BoNT E BL5262</name>
    <dbReference type="NCBI Taxonomy" id="632245"/>
    <lineage>
        <taxon>Bacteria</taxon>
        <taxon>Bacillati</taxon>
        <taxon>Bacillota</taxon>
        <taxon>Clostridia</taxon>
        <taxon>Eubacteriales</taxon>
        <taxon>Clostridiaceae</taxon>
        <taxon>Clostridium</taxon>
    </lineage>
</organism>
<dbReference type="RefSeq" id="WP_003410235.1">
    <property type="nucleotide sequence ID" value="NZ_ACOM01000007.1"/>
</dbReference>
<gene>
    <name evidence="1" type="ORF">CLP_0283</name>
</gene>